<gene>
    <name evidence="1" type="ORF">GCM10010992_01230</name>
</gene>
<protein>
    <submittedName>
        <fullName evidence="1">Uncharacterized protein</fullName>
    </submittedName>
</protein>
<dbReference type="EMBL" id="BMLV01000001">
    <property type="protein sequence ID" value="GGP01295.1"/>
    <property type="molecule type" value="Genomic_DNA"/>
</dbReference>
<reference evidence="2" key="1">
    <citation type="journal article" date="2019" name="Int. J. Syst. Evol. Microbiol.">
        <title>The Global Catalogue of Microorganisms (GCM) 10K type strain sequencing project: providing services to taxonomists for standard genome sequencing and annotation.</title>
        <authorList>
            <consortium name="The Broad Institute Genomics Platform"/>
            <consortium name="The Broad Institute Genome Sequencing Center for Infectious Disease"/>
            <person name="Wu L."/>
            <person name="Ma J."/>
        </authorList>
    </citation>
    <scope>NUCLEOTIDE SEQUENCE [LARGE SCALE GENOMIC DNA]</scope>
    <source>
        <strain evidence="2">CGMCC 1.7656</strain>
    </source>
</reference>
<accession>A0ABQ2NFZ1</accession>
<comment type="caution">
    <text evidence="1">The sequence shown here is derived from an EMBL/GenBank/DDBJ whole genome shotgun (WGS) entry which is preliminary data.</text>
</comment>
<evidence type="ECO:0000313" key="1">
    <source>
        <dbReference type="EMBL" id="GGP01295.1"/>
    </source>
</evidence>
<proteinExistence type="predicted"/>
<evidence type="ECO:0000313" key="2">
    <source>
        <dbReference type="Proteomes" id="UP000620064"/>
    </source>
</evidence>
<name>A0ABQ2NFZ1_9FLAO</name>
<sequence>MGNFKAQEENNIKSVFISKNILLLESNYRLNSQKINFDIANIRNLRKIYDEKLKLLFPNKLTEDDKIKAAIYFYYQYYPDINAILLNRNNQFLTKISDEEKQKYNELFLEISKQIPNDIYIEVSKITDEINRDKFALTVPYRFEIFQDLFDENARKRIDVINFLLWNLK</sequence>
<organism evidence="1 2">
    <name type="scientific">Cloacibacterium rupense</name>
    <dbReference type="NCBI Taxonomy" id="517423"/>
    <lineage>
        <taxon>Bacteria</taxon>
        <taxon>Pseudomonadati</taxon>
        <taxon>Bacteroidota</taxon>
        <taxon>Flavobacteriia</taxon>
        <taxon>Flavobacteriales</taxon>
        <taxon>Weeksellaceae</taxon>
    </lineage>
</organism>
<keyword evidence="2" id="KW-1185">Reference proteome</keyword>
<dbReference type="Proteomes" id="UP000620064">
    <property type="component" value="Unassembled WGS sequence"/>
</dbReference>